<keyword evidence="2" id="KW-0560">Oxidoreductase</keyword>
<protein>
    <recommendedName>
        <fullName evidence="8">FAD-binding domain-containing protein</fullName>
    </recommendedName>
</protein>
<dbReference type="PANTHER" id="PTHR13789:SF309">
    <property type="entry name" value="PUTATIVE (AFU_ORTHOLOGUE AFUA_6G14510)-RELATED"/>
    <property type="match status" value="1"/>
</dbReference>
<accession>A0A4Y9XWZ1</accession>
<dbReference type="Proteomes" id="UP000298327">
    <property type="component" value="Unassembled WGS sequence"/>
</dbReference>
<keyword evidence="5" id="KW-0812">Transmembrane</keyword>
<evidence type="ECO:0008006" key="8">
    <source>
        <dbReference type="Google" id="ProtNLM"/>
    </source>
</evidence>
<dbReference type="InterPro" id="IPR050493">
    <property type="entry name" value="FAD-dep_Monooxygenase_BioMet"/>
</dbReference>
<feature type="region of interest" description="Disordered" evidence="4">
    <location>
        <begin position="290"/>
        <end position="358"/>
    </location>
</feature>
<dbReference type="EMBL" id="SEOQ01001054">
    <property type="protein sequence ID" value="TFY54208.1"/>
    <property type="molecule type" value="Genomic_DNA"/>
</dbReference>
<feature type="region of interest" description="Disordered" evidence="4">
    <location>
        <begin position="1"/>
        <end position="50"/>
    </location>
</feature>
<dbReference type="SUPFAM" id="SSF51905">
    <property type="entry name" value="FAD/NAD(P)-binding domain"/>
    <property type="match status" value="1"/>
</dbReference>
<keyword evidence="7" id="KW-1185">Reference proteome</keyword>
<reference evidence="6 7" key="1">
    <citation type="submission" date="2019-02" db="EMBL/GenBank/DDBJ databases">
        <title>Genome sequencing of the rare red list fungi Dentipellis fragilis.</title>
        <authorList>
            <person name="Buettner E."/>
            <person name="Kellner H."/>
        </authorList>
    </citation>
    <scope>NUCLEOTIDE SEQUENCE [LARGE SCALE GENOMIC DNA]</scope>
    <source>
        <strain evidence="6 7">DSM 105465</strain>
    </source>
</reference>
<dbReference type="PANTHER" id="PTHR13789">
    <property type="entry name" value="MONOOXYGENASE"/>
    <property type="match status" value="1"/>
</dbReference>
<evidence type="ECO:0000313" key="7">
    <source>
        <dbReference type="Proteomes" id="UP000298327"/>
    </source>
</evidence>
<evidence type="ECO:0000256" key="3">
    <source>
        <dbReference type="ARBA" id="ARBA00023033"/>
    </source>
</evidence>
<evidence type="ECO:0000313" key="6">
    <source>
        <dbReference type="EMBL" id="TFY54208.1"/>
    </source>
</evidence>
<sequence>MDRGLQRGGGRAVAGKARSSRTKQGGAGHASPAPALPQLLPGSDEGGERGEALPCVATELGIEASGMALARPKHGLWYAELVLPGFECNQEGFLVRIIITAFFFVTLILTRPFRTHVFPLDSSLPPSSSARPHPQKPHHGPAYPAREYPLDFIVVGGGVSGLATACSLALSGHRVRVFEAAPTLVRRAGGIRVPPNLTRILVEWGLGPQLEAKGVKYTGYTFLDLITGQKIAFVEWRAVLIKEAGASFYMMHHQDLVQMLYDLALANGVEVHFNSPTESVTAPAPVPMRSLSQHTFSSDSRPPTPGRHSSSPAPSSRLAQPQLNGLNEHPPSSPNQTNLHHLTNGTSAGPPPLKPTIRLTSGATHSADIVVGADGYGSVVRATVEHFPEQEIFVERTVYISVLQADRKIEEEADLRQFASGGWPMWTGTFQNAMCYPIRPGEFSMEFMLHMELPEDAEEGWDTSISGDAIPLDGLEPRIQVIRRQLGDSMRLRCRERPAAREWVDDSERVVLVGEAAHPVLHCGTNNCSSVVEDAAVLGRLFSRCHSPDLIAPLLYAYQEIRQSRVEVLYNFDKLNRIVSQLPPGPERDERDEKLRAGQKRDDEVFDENALAIQWAGVSEIWAYDAFDAADDWWVHWGLLRERSKMNEGQFLDGISINMTLHEEDVE</sequence>
<evidence type="ECO:0000256" key="1">
    <source>
        <dbReference type="ARBA" id="ARBA00007992"/>
    </source>
</evidence>
<dbReference type="InterPro" id="IPR036188">
    <property type="entry name" value="FAD/NAD-bd_sf"/>
</dbReference>
<keyword evidence="5" id="KW-0472">Membrane</keyword>
<dbReference type="STRING" id="205917.A0A4Y9XWZ1"/>
<feature type="transmembrane region" description="Helical" evidence="5">
    <location>
        <begin position="93"/>
        <end position="113"/>
    </location>
</feature>
<dbReference type="OrthoDB" id="1878542at2759"/>
<keyword evidence="3" id="KW-0503">Monooxygenase</keyword>
<name>A0A4Y9XWZ1_9AGAM</name>
<evidence type="ECO:0000256" key="4">
    <source>
        <dbReference type="SAM" id="MobiDB-lite"/>
    </source>
</evidence>
<dbReference type="GO" id="GO:0004497">
    <property type="term" value="F:monooxygenase activity"/>
    <property type="evidence" value="ECO:0007669"/>
    <property type="project" value="UniProtKB-KW"/>
</dbReference>
<feature type="compositionally biased region" description="Low complexity" evidence="4">
    <location>
        <begin position="30"/>
        <end position="41"/>
    </location>
</feature>
<comment type="similarity">
    <text evidence="1">Belongs to the paxM FAD-dependent monooxygenase family.</text>
</comment>
<feature type="compositionally biased region" description="Polar residues" evidence="4">
    <location>
        <begin position="334"/>
        <end position="347"/>
    </location>
</feature>
<dbReference type="PRINTS" id="PR00420">
    <property type="entry name" value="RNGMNOXGNASE"/>
</dbReference>
<dbReference type="Pfam" id="PF13450">
    <property type="entry name" value="NAD_binding_8"/>
    <property type="match status" value="1"/>
</dbReference>
<proteinExistence type="inferred from homology"/>
<dbReference type="AlphaFoldDB" id="A0A4Y9XWZ1"/>
<gene>
    <name evidence="6" type="ORF">EVG20_g9806</name>
</gene>
<dbReference type="Gene3D" id="3.50.50.60">
    <property type="entry name" value="FAD/NAD(P)-binding domain"/>
    <property type="match status" value="2"/>
</dbReference>
<comment type="caution">
    <text evidence="6">The sequence shown here is derived from an EMBL/GenBank/DDBJ whole genome shotgun (WGS) entry which is preliminary data.</text>
</comment>
<organism evidence="6 7">
    <name type="scientific">Dentipellis fragilis</name>
    <dbReference type="NCBI Taxonomy" id="205917"/>
    <lineage>
        <taxon>Eukaryota</taxon>
        <taxon>Fungi</taxon>
        <taxon>Dikarya</taxon>
        <taxon>Basidiomycota</taxon>
        <taxon>Agaricomycotina</taxon>
        <taxon>Agaricomycetes</taxon>
        <taxon>Russulales</taxon>
        <taxon>Hericiaceae</taxon>
        <taxon>Dentipellis</taxon>
    </lineage>
</organism>
<feature type="compositionally biased region" description="Gly residues" evidence="4">
    <location>
        <begin position="1"/>
        <end position="12"/>
    </location>
</feature>
<feature type="compositionally biased region" description="Polar residues" evidence="4">
    <location>
        <begin position="290"/>
        <end position="325"/>
    </location>
</feature>
<keyword evidence="5" id="KW-1133">Transmembrane helix</keyword>
<evidence type="ECO:0000256" key="2">
    <source>
        <dbReference type="ARBA" id="ARBA00023002"/>
    </source>
</evidence>
<evidence type="ECO:0000256" key="5">
    <source>
        <dbReference type="SAM" id="Phobius"/>
    </source>
</evidence>